<evidence type="ECO:0000256" key="11">
    <source>
        <dbReference type="ARBA" id="ARBA00023125"/>
    </source>
</evidence>
<feature type="transmembrane region" description="Helical" evidence="15">
    <location>
        <begin position="94"/>
        <end position="118"/>
    </location>
</feature>
<sequence>MKNPAIIRYNRQLKLLTCPPIMKKLLQNQNIAEILSRMPAIKRLFFSVFGTVVLGFLFLSLLSYNTLDPAWSHVGGRQEITNVGGRLGAWLADILHVFFGYGAWWLVLVMMYEVALLWWRQSQVMWQLRVLAYGFLLVCLSGLLAGWRVAGEYNTGLVTGGVLGFELYQGLMHQFGSVVTALFLLTLTTIIMILVFEVRPLAIFHWLMGWLDNDKVASQDRSSAPSEEDNNPFELIENELTEKPVVYTQQQQDDEGLSKFLQTSGLRDEILANVHQGKQDEEPQASRVEIHADEVVLKVDSLTLDANQLHTRQTDGVNHESESKPLASMNDDELIEILNHDSDDIVELTSKTKVKIVSANDINEQVNVNDNQTVDGGMGIEIDVDDEVDFVYQNNRTNQTTNISRDNVFDDEWMRLSEDLLNQEVQEQDLRVDTQERLNGDVQINSSGKTDVENNVITDGMAGILDEELAQPPLHPDNFIPKKPLPVEDTPKQAHFKDVEADVPNPQRSRAMDTLTHRMSLSPIPELSILDRPDPNKQPSYTEQELQQLSELLEIKLREFNIKATVVSAMVGPVVTRFEVELAAGIKASRVTGAAQDLARSLSMASLRVVEVIPGKPYIGIEVPNKKREMVRLIELLDTPDYKNPDKQIGVAIGKDIGGKVVIADLAKAPHMLVAGTTGSGKSVFVNSILLSMLFKYTPDELKLVLIDPKQLELANYGDIPHLLTPVITDMTEATAALTWCVNEMERRYQLMSLLRVRKISEFNKKVLQAETSGEPIFDPLWRADENVGIKTAPKLKPLPLIVIVADEFADMIMQLGKTAEEPIVRLAQKARAAGIHLVLATQRPTVNVVTGLIKANIPSRVALRVNSKVDSRTIIEEGGAESMLGNGDMMFIGPGENTPRRVHGAYVDDDEVNRVCDAWRERGRPDYIDLSNSYTFEGEGSGDGLGKGGDDEYYHQAVTFVMESRKVSISSIQRKLGIGYNRAARIVDMMEEAGLVSPMDNAGKRQILM</sequence>
<evidence type="ECO:0000256" key="7">
    <source>
        <dbReference type="ARBA" id="ARBA00022741"/>
    </source>
</evidence>
<accession>A0A378QR23</accession>
<evidence type="ECO:0000256" key="2">
    <source>
        <dbReference type="ARBA" id="ARBA00006474"/>
    </source>
</evidence>
<dbReference type="InterPro" id="IPR002543">
    <property type="entry name" value="FtsK_dom"/>
</dbReference>
<evidence type="ECO:0000313" key="18">
    <source>
        <dbReference type="Proteomes" id="UP000254618"/>
    </source>
</evidence>
<dbReference type="EMBL" id="UGQF01000001">
    <property type="protein sequence ID" value="STZ03349.1"/>
    <property type="molecule type" value="Genomic_DNA"/>
</dbReference>
<keyword evidence="5" id="KW-0132">Cell division</keyword>
<comment type="subcellular location">
    <subcellularLocation>
        <location evidence="1">Cell membrane</location>
        <topology evidence="1">Multi-pass membrane protein</topology>
    </subcellularLocation>
</comment>
<dbReference type="GO" id="GO:0003677">
    <property type="term" value="F:DNA binding"/>
    <property type="evidence" value="ECO:0007669"/>
    <property type="project" value="UniProtKB-KW"/>
</dbReference>
<dbReference type="Pfam" id="PF13491">
    <property type="entry name" value="FtsK_4TM"/>
    <property type="match status" value="1"/>
</dbReference>
<dbReference type="InterPro" id="IPR025199">
    <property type="entry name" value="FtsK_4TM"/>
</dbReference>
<feature type="transmembrane region" description="Helical" evidence="15">
    <location>
        <begin position="170"/>
        <end position="196"/>
    </location>
</feature>
<evidence type="ECO:0000256" key="13">
    <source>
        <dbReference type="ARBA" id="ARBA00023306"/>
    </source>
</evidence>
<dbReference type="InterPro" id="IPR018541">
    <property type="entry name" value="Ftsk_gamma"/>
</dbReference>
<dbReference type="SUPFAM" id="SSF52540">
    <property type="entry name" value="P-loop containing nucleoside triphosphate hydrolases"/>
    <property type="match status" value="1"/>
</dbReference>
<keyword evidence="4" id="KW-1003">Cell membrane</keyword>
<reference evidence="17 18" key="1">
    <citation type="submission" date="2018-06" db="EMBL/GenBank/DDBJ databases">
        <authorList>
            <consortium name="Pathogen Informatics"/>
            <person name="Doyle S."/>
        </authorList>
    </citation>
    <scope>NUCLEOTIDE SEQUENCE [LARGE SCALE GENOMIC DNA]</scope>
    <source>
        <strain evidence="17 18">NCTC11012</strain>
    </source>
</reference>
<evidence type="ECO:0000256" key="8">
    <source>
        <dbReference type="ARBA" id="ARBA00022829"/>
    </source>
</evidence>
<keyword evidence="8" id="KW-0159">Chromosome partition</keyword>
<dbReference type="PANTHER" id="PTHR22683">
    <property type="entry name" value="SPORULATION PROTEIN RELATED"/>
    <property type="match status" value="1"/>
</dbReference>
<name>A0A378QR23_9GAMM</name>
<keyword evidence="12 15" id="KW-0472">Membrane</keyword>
<dbReference type="InterPro" id="IPR027417">
    <property type="entry name" value="P-loop_NTPase"/>
</dbReference>
<dbReference type="Pfam" id="PF17854">
    <property type="entry name" value="FtsK_alpha"/>
    <property type="match status" value="1"/>
</dbReference>
<evidence type="ECO:0000256" key="12">
    <source>
        <dbReference type="ARBA" id="ARBA00023136"/>
    </source>
</evidence>
<evidence type="ECO:0000256" key="9">
    <source>
        <dbReference type="ARBA" id="ARBA00022840"/>
    </source>
</evidence>
<protein>
    <recommendedName>
        <fullName evidence="3">DNA translocase FtsK</fullName>
    </recommendedName>
</protein>
<evidence type="ECO:0000259" key="16">
    <source>
        <dbReference type="PROSITE" id="PS50901"/>
    </source>
</evidence>
<dbReference type="InterPro" id="IPR041027">
    <property type="entry name" value="FtsK_alpha"/>
</dbReference>
<dbReference type="InterPro" id="IPR036390">
    <property type="entry name" value="WH_DNA-bd_sf"/>
</dbReference>
<evidence type="ECO:0000256" key="10">
    <source>
        <dbReference type="ARBA" id="ARBA00022989"/>
    </source>
</evidence>
<gene>
    <name evidence="17" type="primary">ftsK</name>
    <name evidence="17" type="ORF">NCTC11012_01593</name>
</gene>
<keyword evidence="7 14" id="KW-0547">Nucleotide-binding</keyword>
<evidence type="ECO:0000256" key="15">
    <source>
        <dbReference type="SAM" id="Phobius"/>
    </source>
</evidence>
<dbReference type="PANTHER" id="PTHR22683:SF41">
    <property type="entry name" value="DNA TRANSLOCASE FTSK"/>
    <property type="match status" value="1"/>
</dbReference>
<feature type="domain" description="FtsK" evidence="16">
    <location>
        <begin position="658"/>
        <end position="873"/>
    </location>
</feature>
<evidence type="ECO:0000256" key="1">
    <source>
        <dbReference type="ARBA" id="ARBA00004651"/>
    </source>
</evidence>
<dbReference type="SUPFAM" id="SSF46785">
    <property type="entry name" value="Winged helix' DNA-binding domain"/>
    <property type="match status" value="1"/>
</dbReference>
<feature type="transmembrane region" description="Helical" evidence="15">
    <location>
        <begin position="44"/>
        <end position="64"/>
    </location>
</feature>
<proteinExistence type="inferred from homology"/>
<evidence type="ECO:0000256" key="14">
    <source>
        <dbReference type="PROSITE-ProRule" id="PRU00289"/>
    </source>
</evidence>
<dbReference type="AlphaFoldDB" id="A0A378QR23"/>
<comment type="similarity">
    <text evidence="2">Belongs to the FtsK/SpoIIIE/SftA family.</text>
</comment>
<organism evidence="17 18">
    <name type="scientific">Moraxella equi</name>
    <dbReference type="NCBI Taxonomy" id="60442"/>
    <lineage>
        <taxon>Bacteria</taxon>
        <taxon>Pseudomonadati</taxon>
        <taxon>Pseudomonadota</taxon>
        <taxon>Gammaproteobacteria</taxon>
        <taxon>Moraxellales</taxon>
        <taxon>Moraxellaceae</taxon>
        <taxon>Moraxella</taxon>
    </lineage>
</organism>
<dbReference type="Gene3D" id="1.10.10.10">
    <property type="entry name" value="Winged helix-like DNA-binding domain superfamily/Winged helix DNA-binding domain"/>
    <property type="match status" value="1"/>
</dbReference>
<evidence type="ECO:0000313" key="17">
    <source>
        <dbReference type="EMBL" id="STZ03349.1"/>
    </source>
</evidence>
<dbReference type="Gene3D" id="3.30.980.40">
    <property type="match status" value="1"/>
</dbReference>
<evidence type="ECO:0000256" key="5">
    <source>
        <dbReference type="ARBA" id="ARBA00022618"/>
    </source>
</evidence>
<dbReference type="PROSITE" id="PS50901">
    <property type="entry name" value="FTSK"/>
    <property type="match status" value="1"/>
</dbReference>
<feature type="binding site" evidence="14">
    <location>
        <begin position="676"/>
        <end position="683"/>
    </location>
    <ligand>
        <name>ATP</name>
        <dbReference type="ChEBI" id="CHEBI:30616"/>
    </ligand>
</feature>
<dbReference type="InterPro" id="IPR050206">
    <property type="entry name" value="FtsK/SpoIIIE/SftA"/>
</dbReference>
<dbReference type="GO" id="GO:0005886">
    <property type="term" value="C:plasma membrane"/>
    <property type="evidence" value="ECO:0007669"/>
    <property type="project" value="UniProtKB-SubCell"/>
</dbReference>
<keyword evidence="11" id="KW-0238">DNA-binding</keyword>
<keyword evidence="9 14" id="KW-0067">ATP-binding</keyword>
<dbReference type="GO" id="GO:0051301">
    <property type="term" value="P:cell division"/>
    <property type="evidence" value="ECO:0007669"/>
    <property type="project" value="UniProtKB-KW"/>
</dbReference>
<keyword evidence="10 15" id="KW-1133">Transmembrane helix</keyword>
<feature type="transmembrane region" description="Helical" evidence="15">
    <location>
        <begin position="130"/>
        <end position="150"/>
    </location>
</feature>
<keyword evidence="6 15" id="KW-0812">Transmembrane</keyword>
<dbReference type="GO" id="GO:0005524">
    <property type="term" value="F:ATP binding"/>
    <property type="evidence" value="ECO:0007669"/>
    <property type="project" value="UniProtKB-UniRule"/>
</dbReference>
<dbReference type="SMART" id="SM00843">
    <property type="entry name" value="Ftsk_gamma"/>
    <property type="match status" value="1"/>
</dbReference>
<evidence type="ECO:0000256" key="4">
    <source>
        <dbReference type="ARBA" id="ARBA00022475"/>
    </source>
</evidence>
<dbReference type="GO" id="GO:0007059">
    <property type="term" value="P:chromosome segregation"/>
    <property type="evidence" value="ECO:0007669"/>
    <property type="project" value="UniProtKB-KW"/>
</dbReference>
<dbReference type="Pfam" id="PF09397">
    <property type="entry name" value="FtsK_gamma"/>
    <property type="match status" value="1"/>
</dbReference>
<evidence type="ECO:0000256" key="6">
    <source>
        <dbReference type="ARBA" id="ARBA00022692"/>
    </source>
</evidence>
<dbReference type="CDD" id="cd01127">
    <property type="entry name" value="TrwB_TraG_TraD_VirD4"/>
    <property type="match status" value="1"/>
</dbReference>
<dbReference type="Gene3D" id="3.40.50.300">
    <property type="entry name" value="P-loop containing nucleotide triphosphate hydrolases"/>
    <property type="match status" value="1"/>
</dbReference>
<dbReference type="Pfam" id="PF01580">
    <property type="entry name" value="FtsK_SpoIIIE"/>
    <property type="match status" value="1"/>
</dbReference>
<keyword evidence="13" id="KW-0131">Cell cycle</keyword>
<evidence type="ECO:0000256" key="3">
    <source>
        <dbReference type="ARBA" id="ARBA00020887"/>
    </source>
</evidence>
<dbReference type="InterPro" id="IPR036388">
    <property type="entry name" value="WH-like_DNA-bd_sf"/>
</dbReference>
<dbReference type="Proteomes" id="UP000254618">
    <property type="component" value="Unassembled WGS sequence"/>
</dbReference>